<feature type="domain" description="Serpin" evidence="9">
    <location>
        <begin position="39"/>
        <end position="333"/>
    </location>
</feature>
<feature type="signal peptide" evidence="8">
    <location>
        <begin position="1"/>
        <end position="17"/>
    </location>
</feature>
<dbReference type="InterPro" id="IPR036186">
    <property type="entry name" value="Serpin_sf"/>
</dbReference>
<dbReference type="HOGENOM" id="CLU_011341_0_0_1"/>
<evidence type="ECO:0000256" key="5">
    <source>
        <dbReference type="ARBA" id="ARBA00022900"/>
    </source>
</evidence>
<dbReference type="Proteomes" id="UP000001555">
    <property type="component" value="Unassembled WGS sequence"/>
</dbReference>
<feature type="chain" id="PRO_5010826131" evidence="8">
    <location>
        <begin position="18"/>
        <end position="703"/>
    </location>
</feature>
<dbReference type="InterPro" id="IPR023796">
    <property type="entry name" value="Serpin_dom"/>
</dbReference>
<dbReference type="GO" id="GO:0005615">
    <property type="term" value="C:extracellular space"/>
    <property type="evidence" value="ECO:0000318"/>
    <property type="project" value="GO_Central"/>
</dbReference>
<accession>B7PH24</accession>
<dbReference type="EMBL" id="ABJB010405502">
    <property type="status" value="NOT_ANNOTATED_CDS"/>
    <property type="molecule type" value="Genomic_DNA"/>
</dbReference>
<dbReference type="PANTHER" id="PTHR11461:SF211">
    <property type="entry name" value="GH10112P-RELATED"/>
    <property type="match status" value="1"/>
</dbReference>
<dbReference type="InParanoid" id="B7PH24"/>
<dbReference type="AlphaFoldDB" id="B7PH24"/>
<dbReference type="EnsemblMetazoa" id="ISCW005088-RA">
    <property type="protein sequence ID" value="ISCW005088-PA"/>
    <property type="gene ID" value="ISCW005088"/>
</dbReference>
<dbReference type="InterPro" id="IPR042178">
    <property type="entry name" value="Serpin_sf_1"/>
</dbReference>
<dbReference type="PaxDb" id="6945-B7PH24"/>
<keyword evidence="3" id="KW-0964">Secreted</keyword>
<dbReference type="PROSITE" id="PS00284">
    <property type="entry name" value="SERPIN"/>
    <property type="match status" value="1"/>
</dbReference>
<dbReference type="VEuPathDB" id="VectorBase:ISCP_020568"/>
<keyword evidence="5" id="KW-0722">Serine protease inhibitor</keyword>
<evidence type="ECO:0000313" key="10">
    <source>
        <dbReference type="EMBL" id="EEC05896.1"/>
    </source>
</evidence>
<evidence type="ECO:0000256" key="3">
    <source>
        <dbReference type="ARBA" id="ARBA00022525"/>
    </source>
</evidence>
<organism>
    <name type="scientific">Ixodes scapularis</name>
    <name type="common">Black-legged tick</name>
    <name type="synonym">Deer tick</name>
    <dbReference type="NCBI Taxonomy" id="6945"/>
    <lineage>
        <taxon>Eukaryota</taxon>
        <taxon>Metazoa</taxon>
        <taxon>Ecdysozoa</taxon>
        <taxon>Arthropoda</taxon>
        <taxon>Chelicerata</taxon>
        <taxon>Arachnida</taxon>
        <taxon>Acari</taxon>
        <taxon>Parasitiformes</taxon>
        <taxon>Ixodida</taxon>
        <taxon>Ixodoidea</taxon>
        <taxon>Ixodidae</taxon>
        <taxon>Ixodinae</taxon>
        <taxon>Ixodes</taxon>
    </lineage>
</organism>
<dbReference type="SUPFAM" id="SSF56574">
    <property type="entry name" value="Serpins"/>
    <property type="match status" value="2"/>
</dbReference>
<dbReference type="InterPro" id="IPR042185">
    <property type="entry name" value="Serpin_sf_2"/>
</dbReference>
<dbReference type="Pfam" id="PF00079">
    <property type="entry name" value="Serpin"/>
    <property type="match status" value="2"/>
</dbReference>
<dbReference type="PANTHER" id="PTHR11461">
    <property type="entry name" value="SERINE PROTEASE INHIBITOR, SERPIN"/>
    <property type="match status" value="1"/>
</dbReference>
<keyword evidence="8" id="KW-0732">Signal</keyword>
<evidence type="ECO:0000256" key="8">
    <source>
        <dbReference type="SAM" id="SignalP"/>
    </source>
</evidence>
<keyword evidence="4" id="KW-0646">Protease inhibitor</keyword>
<evidence type="ECO:0000313" key="11">
    <source>
        <dbReference type="EnsemblMetazoa" id="ISCW005088-PA"/>
    </source>
</evidence>
<dbReference type="Gene3D" id="2.30.39.10">
    <property type="entry name" value="Alpha-1-antitrypsin, domain 1"/>
    <property type="match status" value="2"/>
</dbReference>
<sequence length="703" mass="77643">MWFPALLALACSCCVIAEPNELEDPSYGGVVRASNDFGLTLYTTLANGSDGNLFFSPWSLSRVLTMVLLGARNETASELSRALSLDSIGDADVVLAAQRRQAQQLGKSDELATTSMALTRVGDPVSAEYLASLDRYLDDGGVMQVDFSRADELLNRVNGEVSRLTGGRIRDALRRSPDPLSKLLLLNAVHFKGVWAKAFSPNDTFDGVFRGATKNTPVRMMAAKGKFRLSYDGAAYVLELPYTGDSSLVIVLPRNRLQRDLQDLEHRLQELLMAPPAELRSLELELPQLYENSVLRRRHNSRDAMKRCTLVALLLAVAAARADRDAVSRASNDLGLALYRKLAEVDSKGGNVFLSPVSVAAILGMVQLGARGRTRQELDEALAGGSNKLGKVSGDDLAAGFGQLLKDLRAEKGYDLRIASAVFIASGLPIFERYKKDLDKHFASGIYSADFAGNGREAAQDVNSWVRDMTEDRIPEILERPLPPSAPLLVLNAVYFRGLWLNPFKPNETRKEDFYNRGTRAVPVDMMHVKEELVYAYSDALDADILELPYQGDRVVMVLVLPRKRDGLPDLERRFALEPIREALAGAVQRRVDVRLPKFQLQLSYSLRSVLQSLGVREAFNAQGANLSGISGSRRLSLDEVLHKALLDVDEQGTEAVALSSGIVRHSRPPEEEVQFKADHPFIFFIEDVRSQTLLFLGRLQEV</sequence>
<dbReference type="Gene3D" id="3.30.497.10">
    <property type="entry name" value="Antithrombin, subunit I, domain 2"/>
    <property type="match status" value="2"/>
</dbReference>
<dbReference type="EMBL" id="ABJB010863599">
    <property type="status" value="NOT_ANNOTATED_CDS"/>
    <property type="molecule type" value="Genomic_DNA"/>
</dbReference>
<keyword evidence="12" id="KW-1185">Reference proteome</keyword>
<proteinExistence type="evidence at protein level"/>
<evidence type="ECO:0000256" key="7">
    <source>
        <dbReference type="RuleBase" id="RU000411"/>
    </source>
</evidence>
<keyword evidence="10" id="KW-0808">Transferase</keyword>
<dbReference type="OrthoDB" id="6416968at2759"/>
<dbReference type="GO" id="GO:0004674">
    <property type="term" value="F:protein serine/threonine kinase activity"/>
    <property type="evidence" value="ECO:0007669"/>
    <property type="project" value="UniProtKB-EC"/>
</dbReference>
<dbReference type="GO" id="GO:0004867">
    <property type="term" value="F:serine-type endopeptidase inhibitor activity"/>
    <property type="evidence" value="ECO:0007669"/>
    <property type="project" value="UniProtKB-KW"/>
</dbReference>
<dbReference type="EMBL" id="DS710681">
    <property type="protein sequence ID" value="EEC05896.1"/>
    <property type="molecule type" value="Genomic_DNA"/>
</dbReference>
<dbReference type="EMBL" id="ABJB010938637">
    <property type="status" value="NOT_ANNOTATED_CDS"/>
    <property type="molecule type" value="Genomic_DNA"/>
</dbReference>
<evidence type="ECO:0000313" key="12">
    <source>
        <dbReference type="Proteomes" id="UP000001555"/>
    </source>
</evidence>
<keyword evidence="13" id="KW-1267">Proteomics identification</keyword>
<comment type="similarity">
    <text evidence="2 7">Belongs to the serpin family.</text>
</comment>
<keyword evidence="6" id="KW-0325">Glycoprotein</keyword>
<dbReference type="VEuPathDB" id="VectorBase:ISCI005088"/>
<evidence type="ECO:0007829" key="13">
    <source>
        <dbReference type="PeptideAtlas" id="B7PH24"/>
    </source>
</evidence>
<dbReference type="InterPro" id="IPR023795">
    <property type="entry name" value="Serpin_CS"/>
</dbReference>
<evidence type="ECO:0000256" key="4">
    <source>
        <dbReference type="ARBA" id="ARBA00022690"/>
    </source>
</evidence>
<gene>
    <name evidence="10" type="ORF">IscW_ISCW005088</name>
</gene>
<evidence type="ECO:0000256" key="1">
    <source>
        <dbReference type="ARBA" id="ARBA00004613"/>
    </source>
</evidence>
<dbReference type="EMBL" id="ABJB010166940">
    <property type="status" value="NOT_ANNOTATED_CDS"/>
    <property type="molecule type" value="Genomic_DNA"/>
</dbReference>
<dbReference type="InterPro" id="IPR000215">
    <property type="entry name" value="Serpin_fam"/>
</dbReference>
<protein>
    <submittedName>
        <fullName evidence="10 11">Serine protease inhibitor, putative</fullName>
        <ecNumber evidence="10">2.7.11.1</ecNumber>
    </submittedName>
</protein>
<feature type="domain" description="Serpin" evidence="9">
    <location>
        <begin position="336"/>
        <end position="703"/>
    </location>
</feature>
<evidence type="ECO:0000256" key="2">
    <source>
        <dbReference type="ARBA" id="ARBA00009500"/>
    </source>
</evidence>
<reference evidence="10 12" key="1">
    <citation type="submission" date="2008-03" db="EMBL/GenBank/DDBJ databases">
        <title>Annotation of Ixodes scapularis.</title>
        <authorList>
            <consortium name="Ixodes scapularis Genome Project Consortium"/>
            <person name="Caler E."/>
            <person name="Hannick L.I."/>
            <person name="Bidwell S."/>
            <person name="Joardar V."/>
            <person name="Thiagarajan M."/>
            <person name="Amedeo P."/>
            <person name="Galinsky K.J."/>
            <person name="Schobel S."/>
            <person name="Inman J."/>
            <person name="Hostetler J."/>
            <person name="Miller J."/>
            <person name="Hammond M."/>
            <person name="Megy K."/>
            <person name="Lawson D."/>
            <person name="Kodira C."/>
            <person name="Sutton G."/>
            <person name="Meyer J."/>
            <person name="Hill C.A."/>
            <person name="Birren B."/>
            <person name="Nene V."/>
            <person name="Collins F."/>
            <person name="Alarcon-Chaidez F."/>
            <person name="Wikel S."/>
            <person name="Strausberg R."/>
        </authorList>
    </citation>
    <scope>NUCLEOTIDE SEQUENCE [LARGE SCALE GENOMIC DNA]</scope>
    <source>
        <strain evidence="12">Wikel</strain>
        <strain evidence="10">Wikel colony</strain>
    </source>
</reference>
<reference evidence="11" key="2">
    <citation type="submission" date="2020-05" db="UniProtKB">
        <authorList>
            <consortium name="EnsemblMetazoa"/>
        </authorList>
    </citation>
    <scope>IDENTIFICATION</scope>
    <source>
        <strain evidence="11">wikel</strain>
    </source>
</reference>
<dbReference type="SMART" id="SM00093">
    <property type="entry name" value="SERPIN"/>
    <property type="match status" value="2"/>
</dbReference>
<dbReference type="VEuPathDB" id="VectorBase:ISCW005088"/>
<dbReference type="EC" id="2.7.11.1" evidence="10"/>
<comment type="subcellular location">
    <subcellularLocation>
        <location evidence="1">Secreted</location>
    </subcellularLocation>
</comment>
<dbReference type="GO" id="GO:0050776">
    <property type="term" value="P:regulation of immune response"/>
    <property type="evidence" value="ECO:0000318"/>
    <property type="project" value="GO_Central"/>
</dbReference>
<dbReference type="EMBL" id="ABJB010888081">
    <property type="status" value="NOT_ANNOTATED_CDS"/>
    <property type="molecule type" value="Genomic_DNA"/>
</dbReference>
<evidence type="ECO:0000259" key="9">
    <source>
        <dbReference type="SMART" id="SM00093"/>
    </source>
</evidence>
<evidence type="ECO:0000256" key="6">
    <source>
        <dbReference type="ARBA" id="ARBA00023180"/>
    </source>
</evidence>
<dbReference type="CDD" id="cd19577">
    <property type="entry name" value="serpinJ_IRS-2-like"/>
    <property type="match status" value="1"/>
</dbReference>
<name>B7PH24_IXOSC</name>